<name>A0A1Y5IBR1_OSTTA</name>
<comment type="similarity">
    <text evidence="3 13">Belongs to the fatty acid desaturase type 1 family.</text>
</comment>
<dbReference type="AlphaFoldDB" id="A0A1Y5IBR1"/>
<keyword evidence="4 13" id="KW-0444">Lipid biosynthesis</keyword>
<comment type="pathway">
    <text evidence="2">Lipid metabolism.</text>
</comment>
<evidence type="ECO:0000256" key="14">
    <source>
        <dbReference type="SAM" id="Phobius"/>
    </source>
</evidence>
<evidence type="ECO:0000256" key="3">
    <source>
        <dbReference type="ARBA" id="ARBA00009295"/>
    </source>
</evidence>
<evidence type="ECO:0000256" key="5">
    <source>
        <dbReference type="ARBA" id="ARBA00022692"/>
    </source>
</evidence>
<evidence type="ECO:0000256" key="8">
    <source>
        <dbReference type="ARBA" id="ARBA00023002"/>
    </source>
</evidence>
<gene>
    <name evidence="16" type="ORF">BE221DRAFT_213573</name>
</gene>
<keyword evidence="9" id="KW-0408">Iron</keyword>
<keyword evidence="10" id="KW-0443">Lipid metabolism</keyword>
<keyword evidence="6" id="KW-0276">Fatty acid metabolism</keyword>
<dbReference type="PANTHER" id="PTHR11351:SF31">
    <property type="entry name" value="DESATURASE 1, ISOFORM A-RELATED"/>
    <property type="match status" value="1"/>
</dbReference>
<accession>A0A1Y5IBR1</accession>
<dbReference type="InterPro" id="IPR005804">
    <property type="entry name" value="FA_desaturase_dom"/>
</dbReference>
<evidence type="ECO:0000256" key="2">
    <source>
        <dbReference type="ARBA" id="ARBA00005189"/>
    </source>
</evidence>
<feature type="transmembrane region" description="Helical" evidence="14">
    <location>
        <begin position="109"/>
        <end position="131"/>
    </location>
</feature>
<organism evidence="16">
    <name type="scientific">Ostreococcus tauri</name>
    <name type="common">Marine green alga</name>
    <dbReference type="NCBI Taxonomy" id="70448"/>
    <lineage>
        <taxon>Eukaryota</taxon>
        <taxon>Viridiplantae</taxon>
        <taxon>Chlorophyta</taxon>
        <taxon>Mamiellophyceae</taxon>
        <taxon>Mamiellales</taxon>
        <taxon>Bathycoccaceae</taxon>
        <taxon>Ostreococcus</taxon>
    </lineage>
</organism>
<dbReference type="PRINTS" id="PR00075">
    <property type="entry name" value="FACDDSATRASE"/>
</dbReference>
<dbReference type="Proteomes" id="UP000195557">
    <property type="component" value="Unassembled WGS sequence"/>
</dbReference>
<evidence type="ECO:0000256" key="9">
    <source>
        <dbReference type="ARBA" id="ARBA00023004"/>
    </source>
</evidence>
<comment type="domain">
    <text evidence="13">The histidine box domains are involved in binding the catalytic metal ions.</text>
</comment>
<evidence type="ECO:0000256" key="6">
    <source>
        <dbReference type="ARBA" id="ARBA00022832"/>
    </source>
</evidence>
<evidence type="ECO:0000256" key="7">
    <source>
        <dbReference type="ARBA" id="ARBA00022989"/>
    </source>
</evidence>
<proteinExistence type="inferred from homology"/>
<evidence type="ECO:0000259" key="15">
    <source>
        <dbReference type="Pfam" id="PF00487"/>
    </source>
</evidence>
<dbReference type="eggNOG" id="KOG1600">
    <property type="taxonomic scope" value="Eukaryota"/>
</dbReference>
<evidence type="ECO:0000256" key="10">
    <source>
        <dbReference type="ARBA" id="ARBA00023098"/>
    </source>
</evidence>
<dbReference type="CDD" id="cd03505">
    <property type="entry name" value="Delta9-FADS-like"/>
    <property type="match status" value="1"/>
</dbReference>
<feature type="transmembrane region" description="Helical" evidence="14">
    <location>
        <begin position="251"/>
        <end position="273"/>
    </location>
</feature>
<feature type="domain" description="Fatty acid desaturase" evidence="15">
    <location>
        <begin position="138"/>
        <end position="345"/>
    </location>
</feature>
<evidence type="ECO:0000256" key="1">
    <source>
        <dbReference type="ARBA" id="ARBA00004141"/>
    </source>
</evidence>
<dbReference type="InterPro" id="IPR015876">
    <property type="entry name" value="Acyl-CoA_DS"/>
</dbReference>
<keyword evidence="11 14" id="KW-0472">Membrane</keyword>
<dbReference type="PANTHER" id="PTHR11351">
    <property type="entry name" value="ACYL-COA DESATURASE"/>
    <property type="match status" value="1"/>
</dbReference>
<comment type="cofactor">
    <cofactor evidence="13">
        <name>Fe(2+)</name>
        <dbReference type="ChEBI" id="CHEBI:29033"/>
    </cofactor>
</comment>
<dbReference type="EMBL" id="KZ155790">
    <property type="protein sequence ID" value="OUS45483.1"/>
    <property type="molecule type" value="Genomic_DNA"/>
</dbReference>
<dbReference type="GO" id="GO:0005789">
    <property type="term" value="C:endoplasmic reticulum membrane"/>
    <property type="evidence" value="ECO:0007669"/>
    <property type="project" value="TreeGrafter"/>
</dbReference>
<evidence type="ECO:0000256" key="12">
    <source>
        <dbReference type="ARBA" id="ARBA00023160"/>
    </source>
</evidence>
<dbReference type="GO" id="GO:0042761">
    <property type="term" value="P:very long-chain fatty acid biosynthetic process"/>
    <property type="evidence" value="ECO:0007669"/>
    <property type="project" value="TreeGrafter"/>
</dbReference>
<protein>
    <submittedName>
        <fullName evidence="16">Fatty acid desaturase-domain-containing protein</fullName>
    </submittedName>
</protein>
<sequence length="379" mass="43332">MRTRAPARARCGSDVSRAVARPGRVARAVTAPGVIELGDESDDAVVWKRIGQDTVDKACELWGQVNSEAAAAAKGAWAGVKPVRKVLFSDILASPKRNAFLRKWIPTDITYVSFIGAMHVGALLAPFYFTWGAFKCFLAMYFITGCLGITLSYHRQLSHKSFRTPKWLEYVLAYCGVLAVQGDPLEWASSHRHHHQHTDTPKDPHTPYEGFWWSHMGWLLDNEATIERVGDRSNAQEMAAQPFYRFMEKTYMWHILASAVALFAIGGMPWLVWGFCVRTVWVYHITWAVNSVSHCWGSQEFNTGDLSRNNWPIGILAFGEGWHNNHHAFEFSARHGLRWWQIDMTWMMICLLKFLRLADKVKLPKEAQMERMRFEPTRA</sequence>
<keyword evidence="5 13" id="KW-0812">Transmembrane</keyword>
<dbReference type="GO" id="GO:0016717">
    <property type="term" value="F:oxidoreductase activity, acting on paired donors, with oxidation of a pair of donors resulting in the reduction of molecular oxygen to two molecules of water"/>
    <property type="evidence" value="ECO:0007669"/>
    <property type="project" value="InterPro"/>
</dbReference>
<evidence type="ECO:0000313" key="16">
    <source>
        <dbReference type="EMBL" id="OUS45483.1"/>
    </source>
</evidence>
<comment type="subcellular location">
    <subcellularLocation>
        <location evidence="1">Membrane</location>
        <topology evidence="1">Multi-pass membrane protein</topology>
    </subcellularLocation>
</comment>
<keyword evidence="7 14" id="KW-1133">Transmembrane helix</keyword>
<dbReference type="Pfam" id="PF00487">
    <property type="entry name" value="FA_desaturase"/>
    <property type="match status" value="1"/>
</dbReference>
<keyword evidence="8 13" id="KW-0560">Oxidoreductase</keyword>
<evidence type="ECO:0000256" key="13">
    <source>
        <dbReference type="RuleBase" id="RU000581"/>
    </source>
</evidence>
<evidence type="ECO:0000256" key="11">
    <source>
        <dbReference type="ARBA" id="ARBA00023136"/>
    </source>
</evidence>
<evidence type="ECO:0000256" key="4">
    <source>
        <dbReference type="ARBA" id="ARBA00022516"/>
    </source>
</evidence>
<reference evidence="16" key="1">
    <citation type="submission" date="2017-04" db="EMBL/GenBank/DDBJ databases">
        <title>Population genomics of picophytoplankton unveils novel chromosome hypervariability.</title>
        <authorList>
            <consortium name="DOE Joint Genome Institute"/>
            <person name="Blanc-Mathieu R."/>
            <person name="Krasovec M."/>
            <person name="Hebrard M."/>
            <person name="Yau S."/>
            <person name="Desgranges E."/>
            <person name="Martin J."/>
            <person name="Schackwitz W."/>
            <person name="Kuo A."/>
            <person name="Salin G."/>
            <person name="Donnadieu C."/>
            <person name="Desdevises Y."/>
            <person name="Sanchez-Ferandin S."/>
            <person name="Moreau H."/>
            <person name="Rivals E."/>
            <person name="Grigoriev I.V."/>
            <person name="Grimsley N."/>
            <person name="Eyre-Walker A."/>
            <person name="Piganeau G."/>
        </authorList>
    </citation>
    <scope>NUCLEOTIDE SEQUENCE [LARGE SCALE GENOMIC DNA]</scope>
    <source>
        <strain evidence="16">RCC 1115</strain>
    </source>
</reference>
<feature type="transmembrane region" description="Helical" evidence="14">
    <location>
        <begin position="137"/>
        <end position="154"/>
    </location>
</feature>
<keyword evidence="12 13" id="KW-0275">Fatty acid biosynthesis</keyword>